<feature type="region of interest" description="Disordered" evidence="2">
    <location>
        <begin position="26"/>
        <end position="59"/>
    </location>
</feature>
<dbReference type="KEGG" id="rci:RCIX940"/>
<name>Q0W5Q8_METAR</name>
<feature type="region of interest" description="Disordered" evidence="2">
    <location>
        <begin position="244"/>
        <end position="267"/>
    </location>
</feature>
<feature type="compositionally biased region" description="Low complexity" evidence="2">
    <location>
        <begin position="200"/>
        <end position="211"/>
    </location>
</feature>
<sequence length="267" mass="29210">MSGSNTTPKRKSFGFDSILSILDGKKARPPARPALPPSPEPEIQAAPEVETPQAQQQPPKVIALPEDHTLVPKLLSDIDQKNAEIIKLNNDVVTLRYELREKEFMLNSLTLDNANKELRIKELQAAIDDLKAEIATLKAIRPQQPVVFTPAQERQPPVASEPASPEPEAPQIPLQITQIMEAVQSAKTAQQPPAQPETSAPAPAQVQADAAGTRAISEQYNLKEDVVEEDVATIFKRLAMAHDEAPAEGDNVIEAPRRPRSAKLYDL</sequence>
<proteinExistence type="predicted"/>
<feature type="region of interest" description="Disordered" evidence="2">
    <location>
        <begin position="185"/>
        <end position="212"/>
    </location>
</feature>
<reference evidence="3 4" key="1">
    <citation type="journal article" date="2006" name="Science">
        <title>Genome of rice cluster I archaea -- the key methane producers in the rice rhizosphere.</title>
        <authorList>
            <person name="Erkel C."/>
            <person name="Kube M."/>
            <person name="Reinhardt R."/>
            <person name="Liesack W."/>
        </authorList>
    </citation>
    <scope>NUCLEOTIDE SEQUENCE [LARGE SCALE GENOMIC DNA]</scope>
    <source>
        <strain evidence="4">DSM 22066 / NBRC 105507 / MRE50</strain>
    </source>
</reference>
<feature type="compositionally biased region" description="Polar residues" evidence="2">
    <location>
        <begin position="185"/>
        <end position="198"/>
    </location>
</feature>
<feature type="compositionally biased region" description="Pro residues" evidence="2">
    <location>
        <begin position="30"/>
        <end position="40"/>
    </location>
</feature>
<dbReference type="STRING" id="351160.RCIX940"/>
<protein>
    <submittedName>
        <fullName evidence="3">Uncharacterized protein</fullName>
    </submittedName>
</protein>
<evidence type="ECO:0000256" key="1">
    <source>
        <dbReference type="SAM" id="Coils"/>
    </source>
</evidence>
<evidence type="ECO:0000313" key="4">
    <source>
        <dbReference type="Proteomes" id="UP000000663"/>
    </source>
</evidence>
<dbReference type="Proteomes" id="UP000000663">
    <property type="component" value="Chromosome"/>
</dbReference>
<gene>
    <name evidence="3" type="ORF">RCIX940</name>
</gene>
<organism evidence="3 4">
    <name type="scientific">Methanocella arvoryzae (strain DSM 22066 / NBRC 105507 / MRE50)</name>
    <dbReference type="NCBI Taxonomy" id="351160"/>
    <lineage>
        <taxon>Archaea</taxon>
        <taxon>Methanobacteriati</taxon>
        <taxon>Methanobacteriota</taxon>
        <taxon>Stenosarchaea group</taxon>
        <taxon>Methanomicrobia</taxon>
        <taxon>Methanocellales</taxon>
        <taxon>Methanocellaceae</taxon>
        <taxon>Methanocella</taxon>
    </lineage>
</organism>
<accession>Q0W5Q8</accession>
<feature type="coiled-coil region" evidence="1">
    <location>
        <begin position="106"/>
        <end position="140"/>
    </location>
</feature>
<keyword evidence="1" id="KW-0175">Coiled coil</keyword>
<evidence type="ECO:0000313" key="3">
    <source>
        <dbReference type="EMBL" id="CAJ36285.1"/>
    </source>
</evidence>
<dbReference type="EMBL" id="AM114193">
    <property type="protein sequence ID" value="CAJ36285.1"/>
    <property type="molecule type" value="Genomic_DNA"/>
</dbReference>
<dbReference type="GeneID" id="5145271"/>
<dbReference type="AlphaFoldDB" id="Q0W5Q8"/>
<evidence type="ECO:0000256" key="2">
    <source>
        <dbReference type="SAM" id="MobiDB-lite"/>
    </source>
</evidence>
<keyword evidence="4" id="KW-1185">Reference proteome</keyword>
<dbReference type="RefSeq" id="WP_012036235.1">
    <property type="nucleotide sequence ID" value="NC_009464.1"/>
</dbReference>